<evidence type="ECO:0000313" key="2">
    <source>
        <dbReference type="Proteomes" id="UP000789375"/>
    </source>
</evidence>
<sequence length="140" mass="16317">MDNYLYTYNLPSGEGFKKVETYRDFKSILHEMAKSITNQIFKIGWQSLGDLLFQKVSAYLENLELKLTIKQKKDAPPLHNMIYHIRENFKYLSIGNDDYCLNPLEYHVKVNSSILTGLGRNLSKSLKYLNLSLTTIYPKD</sequence>
<keyword evidence="2" id="KW-1185">Reference proteome</keyword>
<dbReference type="EMBL" id="CAJVPP010003799">
    <property type="protein sequence ID" value="CAG8637410.1"/>
    <property type="molecule type" value="Genomic_DNA"/>
</dbReference>
<reference evidence="1" key="1">
    <citation type="submission" date="2021-06" db="EMBL/GenBank/DDBJ databases">
        <authorList>
            <person name="Kallberg Y."/>
            <person name="Tangrot J."/>
            <person name="Rosling A."/>
        </authorList>
    </citation>
    <scope>NUCLEOTIDE SEQUENCE</scope>
    <source>
        <strain evidence="1">87-6 pot B 2015</strain>
    </source>
</reference>
<comment type="caution">
    <text evidence="1">The sequence shown here is derived from an EMBL/GenBank/DDBJ whole genome shotgun (WGS) entry which is preliminary data.</text>
</comment>
<accession>A0A9N9GVI2</accession>
<dbReference type="Proteomes" id="UP000789375">
    <property type="component" value="Unassembled WGS sequence"/>
</dbReference>
<proteinExistence type="predicted"/>
<gene>
    <name evidence="1" type="ORF">FMOSSE_LOCUS10807</name>
</gene>
<dbReference type="AlphaFoldDB" id="A0A9N9GVI2"/>
<name>A0A9N9GVI2_FUNMO</name>
<organism evidence="1 2">
    <name type="scientific">Funneliformis mosseae</name>
    <name type="common">Endomycorrhizal fungus</name>
    <name type="synonym">Glomus mosseae</name>
    <dbReference type="NCBI Taxonomy" id="27381"/>
    <lineage>
        <taxon>Eukaryota</taxon>
        <taxon>Fungi</taxon>
        <taxon>Fungi incertae sedis</taxon>
        <taxon>Mucoromycota</taxon>
        <taxon>Glomeromycotina</taxon>
        <taxon>Glomeromycetes</taxon>
        <taxon>Glomerales</taxon>
        <taxon>Glomeraceae</taxon>
        <taxon>Funneliformis</taxon>
    </lineage>
</organism>
<protein>
    <submittedName>
        <fullName evidence="1">14629_t:CDS:1</fullName>
    </submittedName>
</protein>
<evidence type="ECO:0000313" key="1">
    <source>
        <dbReference type="EMBL" id="CAG8637410.1"/>
    </source>
</evidence>